<dbReference type="AlphaFoldDB" id="A0A6N2XWC9"/>
<name>A0A6N2XWC9_9FIRM</name>
<dbReference type="RefSeq" id="WP_003538781.1">
    <property type="nucleotide sequence ID" value="NZ_BAABXX010000001.1"/>
</dbReference>
<proteinExistence type="predicted"/>
<reference evidence="1" key="1">
    <citation type="submission" date="2019-11" db="EMBL/GenBank/DDBJ databases">
        <authorList>
            <person name="Feng L."/>
        </authorList>
    </citation>
    <scope>NUCLEOTIDE SEQUENCE</scope>
    <source>
        <strain evidence="1">CramosumLFYP8</strain>
    </source>
</reference>
<gene>
    <name evidence="1" type="ORF">CRLFYP8_00931</name>
</gene>
<accession>A0A6N2XWC9</accession>
<organism evidence="1">
    <name type="scientific">Thomasclavelia ramosa</name>
    <dbReference type="NCBI Taxonomy" id="1547"/>
    <lineage>
        <taxon>Bacteria</taxon>
        <taxon>Bacillati</taxon>
        <taxon>Bacillota</taxon>
        <taxon>Erysipelotrichia</taxon>
        <taxon>Erysipelotrichales</taxon>
        <taxon>Coprobacillaceae</taxon>
        <taxon>Thomasclavelia</taxon>
    </lineage>
</organism>
<dbReference type="EMBL" id="CACRTL010000003">
    <property type="protein sequence ID" value="VYT58675.1"/>
    <property type="molecule type" value="Genomic_DNA"/>
</dbReference>
<evidence type="ECO:0000313" key="1">
    <source>
        <dbReference type="EMBL" id="VYT58675.1"/>
    </source>
</evidence>
<protein>
    <submittedName>
        <fullName evidence="1">Uncharacterized protein</fullName>
    </submittedName>
</protein>
<sequence>MVILNMIMRQNDDGRIIVIHSVVMKDISAYSVIGENSAHFRQECFGNEMIELLGWLK</sequence>